<feature type="domain" description="PB1-like" evidence="2">
    <location>
        <begin position="6"/>
        <end position="102"/>
    </location>
</feature>
<name>A0A1R3GP06_9ROSI</name>
<dbReference type="InterPro" id="IPR058594">
    <property type="entry name" value="PB1-like_dom_pln"/>
</dbReference>
<feature type="compositionally biased region" description="Basic and acidic residues" evidence="1">
    <location>
        <begin position="378"/>
        <end position="392"/>
    </location>
</feature>
<feature type="compositionally biased region" description="Polar residues" evidence="1">
    <location>
        <begin position="211"/>
        <end position="229"/>
    </location>
</feature>
<organism evidence="3 4">
    <name type="scientific">Corchorus olitorius</name>
    <dbReference type="NCBI Taxonomy" id="93759"/>
    <lineage>
        <taxon>Eukaryota</taxon>
        <taxon>Viridiplantae</taxon>
        <taxon>Streptophyta</taxon>
        <taxon>Embryophyta</taxon>
        <taxon>Tracheophyta</taxon>
        <taxon>Spermatophyta</taxon>
        <taxon>Magnoliopsida</taxon>
        <taxon>eudicotyledons</taxon>
        <taxon>Gunneridae</taxon>
        <taxon>Pentapetalae</taxon>
        <taxon>rosids</taxon>
        <taxon>malvids</taxon>
        <taxon>Malvales</taxon>
        <taxon>Malvaceae</taxon>
        <taxon>Grewioideae</taxon>
        <taxon>Apeibeae</taxon>
        <taxon>Corchorus</taxon>
    </lineage>
</organism>
<feature type="compositionally biased region" description="Basic residues" evidence="1">
    <location>
        <begin position="428"/>
        <end position="437"/>
    </location>
</feature>
<dbReference type="EMBL" id="AWUE01022057">
    <property type="protein sequence ID" value="OMO59792.1"/>
    <property type="molecule type" value="Genomic_DNA"/>
</dbReference>
<keyword evidence="4" id="KW-1185">Reference proteome</keyword>
<accession>A0A1R3GP06</accession>
<feature type="compositionally biased region" description="Basic and acidic residues" evidence="1">
    <location>
        <begin position="117"/>
        <end position="127"/>
    </location>
</feature>
<feature type="compositionally biased region" description="Basic and acidic residues" evidence="1">
    <location>
        <begin position="230"/>
        <end position="246"/>
    </location>
</feature>
<gene>
    <name evidence="3" type="ORF">COLO4_34063</name>
</gene>
<dbReference type="Proteomes" id="UP000187203">
    <property type="component" value="Unassembled WGS sequence"/>
</dbReference>
<feature type="compositionally biased region" description="Polar residues" evidence="1">
    <location>
        <begin position="249"/>
        <end position="260"/>
    </location>
</feature>
<evidence type="ECO:0000313" key="4">
    <source>
        <dbReference type="Proteomes" id="UP000187203"/>
    </source>
</evidence>
<dbReference type="AlphaFoldDB" id="A0A1R3GP06"/>
<feature type="compositionally biased region" description="Acidic residues" evidence="1">
    <location>
        <begin position="177"/>
        <end position="187"/>
    </location>
</feature>
<evidence type="ECO:0000259" key="2">
    <source>
        <dbReference type="Pfam" id="PF26130"/>
    </source>
</evidence>
<feature type="compositionally biased region" description="Polar residues" evidence="1">
    <location>
        <begin position="409"/>
        <end position="427"/>
    </location>
</feature>
<evidence type="ECO:0000256" key="1">
    <source>
        <dbReference type="SAM" id="MobiDB-lite"/>
    </source>
</evidence>
<protein>
    <recommendedName>
        <fullName evidence="2">PB1-like domain-containing protein</fullName>
    </recommendedName>
</protein>
<evidence type="ECO:0000313" key="3">
    <source>
        <dbReference type="EMBL" id="OMO59792.1"/>
    </source>
</evidence>
<feature type="compositionally biased region" description="Polar residues" evidence="1">
    <location>
        <begin position="278"/>
        <end position="288"/>
    </location>
</feature>
<feature type="compositionally biased region" description="Low complexity" evidence="1">
    <location>
        <begin position="261"/>
        <end position="271"/>
    </location>
</feature>
<dbReference type="Pfam" id="PF26130">
    <property type="entry name" value="PB1-like"/>
    <property type="match status" value="1"/>
</dbReference>
<sequence length="437" mass="46947">MAFDTAIIRFHFEGYFAGVDEELEYVGGCINNLQFDPDKLSFHEFEKLCDRSGYKNVIRMFYRRPGFLLCDGLKPIINDDSILDMTGEMYLNNGFIDVYLEHGVDDVVQVELLKNGPAEDHNGDERNVGLGNDDLGNEAVWGGGGDLGPEEQFGEPVEGLGFNLQDVEVQNDVRSEDEVEVEDEAVDGDGSGPSDPVAGFESDQTQPPPSSTISEMEQQTAETSTTNQPSREEVQCTTPTHEEVHCRPSTHNPTNSNKTPQSSSAASVSVQIPDLSANAKTQAASTGSGYAEAAASVVLPNQQSATVNPTIINSSSKAQSGGSKRKKAKSDAPNKKKTRFSVTDNNGRVLNVSGERSSPASQAKYANQRPITATSLQRDAHNKFKKRMEGLKISKGLQPAASGDRGQDTHGTQESVTTACASASSKGNGKHKISLGL</sequence>
<feature type="compositionally biased region" description="Polar residues" evidence="1">
    <location>
        <begin position="299"/>
        <end position="322"/>
    </location>
</feature>
<feature type="compositionally biased region" description="Polar residues" evidence="1">
    <location>
        <begin position="340"/>
        <end position="377"/>
    </location>
</feature>
<reference evidence="4" key="1">
    <citation type="submission" date="2013-09" db="EMBL/GenBank/DDBJ databases">
        <title>Corchorus olitorius genome sequencing.</title>
        <authorList>
            <person name="Alam M."/>
            <person name="Haque M.S."/>
            <person name="Islam M.S."/>
            <person name="Emdad E.M."/>
            <person name="Islam M.M."/>
            <person name="Ahmed B."/>
            <person name="Halim A."/>
            <person name="Hossen Q.M.M."/>
            <person name="Hossain M.Z."/>
            <person name="Ahmed R."/>
            <person name="Khan M.M."/>
            <person name="Islam R."/>
            <person name="Rashid M.M."/>
            <person name="Khan S.A."/>
            <person name="Rahman M.S."/>
            <person name="Alam M."/>
            <person name="Yahiya A.S."/>
            <person name="Khan M.S."/>
            <person name="Azam M.S."/>
            <person name="Haque T."/>
            <person name="Lashkar M.Z.H."/>
            <person name="Akhand A.I."/>
            <person name="Morshed G."/>
            <person name="Roy S."/>
            <person name="Uddin K.S."/>
            <person name="Rabeya T."/>
            <person name="Hossain A.S."/>
            <person name="Chowdhury A."/>
            <person name="Snigdha A.R."/>
            <person name="Mortoza M.S."/>
            <person name="Matin S.A."/>
            <person name="Hoque S.M.E."/>
            <person name="Islam M.K."/>
            <person name="Roy D.K."/>
            <person name="Haider R."/>
            <person name="Moosa M.M."/>
            <person name="Elias S.M."/>
            <person name="Hasan A.M."/>
            <person name="Jahan S."/>
            <person name="Shafiuddin M."/>
            <person name="Mahmood N."/>
            <person name="Shommy N.S."/>
        </authorList>
    </citation>
    <scope>NUCLEOTIDE SEQUENCE [LARGE SCALE GENOMIC DNA]</scope>
    <source>
        <strain evidence="4">cv. O-4</strain>
    </source>
</reference>
<comment type="caution">
    <text evidence="3">The sequence shown here is derived from an EMBL/GenBank/DDBJ whole genome shotgun (WGS) entry which is preliminary data.</text>
</comment>
<feature type="region of interest" description="Disordered" evidence="1">
    <location>
        <begin position="116"/>
        <end position="157"/>
    </location>
</feature>
<proteinExistence type="predicted"/>
<feature type="region of interest" description="Disordered" evidence="1">
    <location>
        <begin position="172"/>
        <end position="437"/>
    </location>
</feature>